<proteinExistence type="predicted"/>
<protein>
    <submittedName>
        <fullName evidence="3">Pentatricopeptide repeat-containing protein, putative</fullName>
    </submittedName>
</protein>
<accession>B9RLU9</accession>
<dbReference type="Pfam" id="PF01535">
    <property type="entry name" value="PPR"/>
    <property type="match status" value="3"/>
</dbReference>
<evidence type="ECO:0000256" key="1">
    <source>
        <dbReference type="ARBA" id="ARBA00022737"/>
    </source>
</evidence>
<dbReference type="EMBL" id="EQ973788">
    <property type="protein sequence ID" value="EEF47824.1"/>
    <property type="molecule type" value="Genomic_DNA"/>
</dbReference>
<feature type="repeat" description="PPR" evidence="2">
    <location>
        <begin position="175"/>
        <end position="209"/>
    </location>
</feature>
<dbReference type="Proteomes" id="UP000008311">
    <property type="component" value="Unassembled WGS sequence"/>
</dbReference>
<dbReference type="FunCoup" id="B9RLU9">
    <property type="interactions" value="1086"/>
</dbReference>
<sequence length="399" mass="44287">MVTLSRNIFSYLAKQLSQHAQSSHPIPNFITFSQIQQHLETHIVTTLGSCTDISQIKQVHAHILSNGLAQCCYVITKLVRTLTNLNIPMDPYPRSIFNQVKFPNPFLYSAVIRGYSIEGILSESVKVYSFMRMEHVGPVSFTFSAIFKACGAVGDLHLGRQMHAQSILIGGFCSDLFVSNTLIDMYIKCGVLECGRKVFNAMPEKDVISWTEMIVAYAKSGDMDSAHVLFDGLPVKDMVAWTAMVTGFSQNAKPREAIQFFERMQDAGIGTDEVTLVGVISACSQLGAAEYADWIRDIAEKQYGYDWGYSVVLGSALIDMYSKCGSVDCAYKVFKGLKDRNVFSYSSMIMGFAMHGRADAAIKLFHEMIKTGTAPNKVFLADLEASIPELQFLTEKHMA</sequence>
<organism evidence="3 4">
    <name type="scientific">Ricinus communis</name>
    <name type="common">Castor bean</name>
    <dbReference type="NCBI Taxonomy" id="3988"/>
    <lineage>
        <taxon>Eukaryota</taxon>
        <taxon>Viridiplantae</taxon>
        <taxon>Streptophyta</taxon>
        <taxon>Embryophyta</taxon>
        <taxon>Tracheophyta</taxon>
        <taxon>Spermatophyta</taxon>
        <taxon>Magnoliopsida</taxon>
        <taxon>eudicotyledons</taxon>
        <taxon>Gunneridae</taxon>
        <taxon>Pentapetalae</taxon>
        <taxon>rosids</taxon>
        <taxon>fabids</taxon>
        <taxon>Malpighiales</taxon>
        <taxon>Euphorbiaceae</taxon>
        <taxon>Acalyphoideae</taxon>
        <taxon>Acalypheae</taxon>
        <taxon>Ricinus</taxon>
    </lineage>
</organism>
<gene>
    <name evidence="3" type="ORF">RCOM_1471060</name>
</gene>
<keyword evidence="1" id="KW-0677">Repeat</keyword>
<evidence type="ECO:0000313" key="4">
    <source>
        <dbReference type="Proteomes" id="UP000008311"/>
    </source>
</evidence>
<dbReference type="Gene3D" id="1.25.40.10">
    <property type="entry name" value="Tetratricopeptide repeat domain"/>
    <property type="match status" value="3"/>
</dbReference>
<evidence type="ECO:0000256" key="2">
    <source>
        <dbReference type="PROSITE-ProRule" id="PRU00708"/>
    </source>
</evidence>
<dbReference type="Pfam" id="PF13041">
    <property type="entry name" value="PPR_2"/>
    <property type="match status" value="2"/>
</dbReference>
<dbReference type="InterPro" id="IPR046960">
    <property type="entry name" value="PPR_At4g14850-like_plant"/>
</dbReference>
<dbReference type="InterPro" id="IPR011990">
    <property type="entry name" value="TPR-like_helical_dom_sf"/>
</dbReference>
<reference evidence="4" key="1">
    <citation type="journal article" date="2010" name="Nat. Biotechnol.">
        <title>Draft genome sequence of the oilseed species Ricinus communis.</title>
        <authorList>
            <person name="Chan A.P."/>
            <person name="Crabtree J."/>
            <person name="Zhao Q."/>
            <person name="Lorenzi H."/>
            <person name="Orvis J."/>
            <person name="Puiu D."/>
            <person name="Melake-Berhan A."/>
            <person name="Jones K.M."/>
            <person name="Redman J."/>
            <person name="Chen G."/>
            <person name="Cahoon E.B."/>
            <person name="Gedil M."/>
            <person name="Stanke M."/>
            <person name="Haas B.J."/>
            <person name="Wortman J.R."/>
            <person name="Fraser-Liggett C.M."/>
            <person name="Ravel J."/>
            <person name="Rabinowicz P.D."/>
        </authorList>
    </citation>
    <scope>NUCLEOTIDE SEQUENCE [LARGE SCALE GENOMIC DNA]</scope>
    <source>
        <strain evidence="4">cv. Hale</strain>
    </source>
</reference>
<evidence type="ECO:0000313" key="3">
    <source>
        <dbReference type="EMBL" id="EEF47824.1"/>
    </source>
</evidence>
<feature type="repeat" description="PPR" evidence="2">
    <location>
        <begin position="341"/>
        <end position="375"/>
    </location>
</feature>
<dbReference type="NCBIfam" id="TIGR00756">
    <property type="entry name" value="PPR"/>
    <property type="match status" value="2"/>
</dbReference>
<dbReference type="FunFam" id="1.25.40.10:FF:001030">
    <property type="entry name" value="Pentatricopeptide repeat-containing protein At1g09190"/>
    <property type="match status" value="1"/>
</dbReference>
<dbReference type="PANTHER" id="PTHR47926">
    <property type="entry name" value="PENTATRICOPEPTIDE REPEAT-CONTAINING PROTEIN"/>
    <property type="match status" value="1"/>
</dbReference>
<dbReference type="InterPro" id="IPR002885">
    <property type="entry name" value="PPR_rpt"/>
</dbReference>
<dbReference type="InParanoid" id="B9RLU9"/>
<dbReference type="GO" id="GO:0009451">
    <property type="term" value="P:RNA modification"/>
    <property type="evidence" value="ECO:0007669"/>
    <property type="project" value="InterPro"/>
</dbReference>
<keyword evidence="4" id="KW-1185">Reference proteome</keyword>
<dbReference type="PANTHER" id="PTHR47926:SF523">
    <property type="entry name" value="DYW DOMAIN-CONTAINING PROTEIN"/>
    <property type="match status" value="1"/>
</dbReference>
<dbReference type="GO" id="GO:0003723">
    <property type="term" value="F:RNA binding"/>
    <property type="evidence" value="ECO:0007669"/>
    <property type="project" value="InterPro"/>
</dbReference>
<dbReference type="FunFam" id="1.25.40.10:FF:001027">
    <property type="entry name" value="Pentatricopeptide repeat-containing protein At5g44230"/>
    <property type="match status" value="1"/>
</dbReference>
<dbReference type="STRING" id="3988.B9RLU9"/>
<name>B9RLU9_RICCO</name>
<feature type="repeat" description="PPR" evidence="2">
    <location>
        <begin position="104"/>
        <end position="138"/>
    </location>
</feature>
<dbReference type="eggNOG" id="KOG4197">
    <property type="taxonomic scope" value="Eukaryota"/>
</dbReference>
<dbReference type="PROSITE" id="PS51375">
    <property type="entry name" value="PPR"/>
    <property type="match status" value="4"/>
</dbReference>
<dbReference type="AlphaFoldDB" id="B9RLU9"/>
<feature type="repeat" description="PPR" evidence="2">
    <location>
        <begin position="237"/>
        <end position="271"/>
    </location>
</feature>